<protein>
    <submittedName>
        <fullName evidence="1">Uncharacterized protein</fullName>
    </submittedName>
</protein>
<dbReference type="Proteomes" id="UP000288607">
    <property type="component" value="Unassembled WGS sequence"/>
</dbReference>
<organism evidence="1 2">
    <name type="scientific">Bifidobacterium callimiconis</name>
    <dbReference type="NCBI Taxonomy" id="2306973"/>
    <lineage>
        <taxon>Bacteria</taxon>
        <taxon>Bacillati</taxon>
        <taxon>Actinomycetota</taxon>
        <taxon>Actinomycetes</taxon>
        <taxon>Bifidobacteriales</taxon>
        <taxon>Bifidobacteriaceae</taxon>
        <taxon>Bifidobacterium</taxon>
    </lineage>
</organism>
<dbReference type="AlphaFoldDB" id="A0A430FI65"/>
<dbReference type="EMBL" id="QXGJ01000001">
    <property type="protein sequence ID" value="RSX52536.1"/>
    <property type="molecule type" value="Genomic_DNA"/>
</dbReference>
<keyword evidence="2" id="KW-1185">Reference proteome</keyword>
<gene>
    <name evidence="1" type="ORF">D2E23_0264</name>
</gene>
<evidence type="ECO:0000313" key="2">
    <source>
        <dbReference type="Proteomes" id="UP000288607"/>
    </source>
</evidence>
<comment type="caution">
    <text evidence="1">The sequence shown here is derived from an EMBL/GenBank/DDBJ whole genome shotgun (WGS) entry which is preliminary data.</text>
</comment>
<proteinExistence type="predicted"/>
<reference evidence="1 2" key="1">
    <citation type="submission" date="2018-09" db="EMBL/GenBank/DDBJ databases">
        <title>Characterization of the phylogenetic diversity of five novel species belonging to the genus Bifidobacterium.</title>
        <authorList>
            <person name="Lugli G.A."/>
            <person name="Duranti S."/>
            <person name="Milani C."/>
        </authorList>
    </citation>
    <scope>NUCLEOTIDE SEQUENCE [LARGE SCALE GENOMIC DNA]</scope>
    <source>
        <strain evidence="1 2">2028B</strain>
    </source>
</reference>
<evidence type="ECO:0000313" key="1">
    <source>
        <dbReference type="EMBL" id="RSX52536.1"/>
    </source>
</evidence>
<sequence length="192" mass="21739">MVSDTKAVKSVGEFWTCCKLAMNGWAPALTRDGLERTDILAERSHAPFDVAQISVQVKTSRNERWALNPIKIGAQRSLYEWFVLVGWNEPQQSLSSYIVPRDHVSAGAWLGHMKWLTDPAAKRSRNCGPEQARMGTSIFGGYKDRWDFLLKPTSEVPILLPHKLHEFALTTDDANSKLPDWHPWAGDNLPVW</sequence>
<dbReference type="OrthoDB" id="5108281at2"/>
<name>A0A430FI65_9BIFI</name>
<dbReference type="RefSeq" id="WP_126029204.1">
    <property type="nucleotide sequence ID" value="NZ_QXGJ01000001.1"/>
</dbReference>
<accession>A0A430FI65</accession>